<dbReference type="InterPro" id="IPR050707">
    <property type="entry name" value="HTH_MetabolicPath_Reg"/>
</dbReference>
<dbReference type="PROSITE" id="PS51078">
    <property type="entry name" value="ICLR_ED"/>
    <property type="match status" value="1"/>
</dbReference>
<dbReference type="SUPFAM" id="SSF46785">
    <property type="entry name" value="Winged helix' DNA-binding domain"/>
    <property type="match status" value="1"/>
</dbReference>
<dbReference type="InterPro" id="IPR036390">
    <property type="entry name" value="WH_DNA-bd_sf"/>
</dbReference>
<dbReference type="Gene3D" id="1.10.10.10">
    <property type="entry name" value="Winged helix-like DNA-binding domain superfamily/Winged helix DNA-binding domain"/>
    <property type="match status" value="1"/>
</dbReference>
<evidence type="ECO:0000313" key="6">
    <source>
        <dbReference type="EMBL" id="GHH73045.1"/>
    </source>
</evidence>
<keyword evidence="3" id="KW-0804">Transcription</keyword>
<keyword evidence="1" id="KW-0805">Transcription regulation</keyword>
<proteinExistence type="predicted"/>
<accession>A0A919KTX2</accession>
<evidence type="ECO:0000256" key="3">
    <source>
        <dbReference type="ARBA" id="ARBA00023163"/>
    </source>
</evidence>
<evidence type="ECO:0000259" key="5">
    <source>
        <dbReference type="PROSITE" id="PS51078"/>
    </source>
</evidence>
<dbReference type="InterPro" id="IPR036388">
    <property type="entry name" value="WH-like_DNA-bd_sf"/>
</dbReference>
<dbReference type="PROSITE" id="PS51077">
    <property type="entry name" value="HTH_ICLR"/>
    <property type="match status" value="1"/>
</dbReference>
<feature type="domain" description="HTH iclR-type" evidence="4">
    <location>
        <begin position="4"/>
        <end position="65"/>
    </location>
</feature>
<evidence type="ECO:0000256" key="2">
    <source>
        <dbReference type="ARBA" id="ARBA00023125"/>
    </source>
</evidence>
<comment type="caution">
    <text evidence="6">The sequence shown here is derived from an EMBL/GenBank/DDBJ whole genome shotgun (WGS) entry which is preliminary data.</text>
</comment>
<dbReference type="GO" id="GO:0045892">
    <property type="term" value="P:negative regulation of DNA-templated transcription"/>
    <property type="evidence" value="ECO:0007669"/>
    <property type="project" value="TreeGrafter"/>
</dbReference>
<dbReference type="InterPro" id="IPR014757">
    <property type="entry name" value="Tscrpt_reg_IclR_C"/>
</dbReference>
<dbReference type="EMBL" id="BNCD01000002">
    <property type="protein sequence ID" value="GHH73045.1"/>
    <property type="molecule type" value="Genomic_DNA"/>
</dbReference>
<keyword evidence="7" id="KW-1185">Reference proteome</keyword>
<protein>
    <submittedName>
        <fullName evidence="6">IclR family transcriptional regulator</fullName>
    </submittedName>
</protein>
<dbReference type="InterPro" id="IPR029016">
    <property type="entry name" value="GAF-like_dom_sf"/>
</dbReference>
<name>A0A919KTX2_9ACTN</name>
<dbReference type="Pfam" id="PF09339">
    <property type="entry name" value="HTH_IclR"/>
    <property type="match status" value="1"/>
</dbReference>
<evidence type="ECO:0000313" key="7">
    <source>
        <dbReference type="Proteomes" id="UP000603708"/>
    </source>
</evidence>
<keyword evidence="2" id="KW-0238">DNA-binding</keyword>
<dbReference type="Gene3D" id="3.30.450.40">
    <property type="match status" value="1"/>
</dbReference>
<dbReference type="AlphaFoldDB" id="A0A919KTX2"/>
<dbReference type="GO" id="GO:0003677">
    <property type="term" value="F:DNA binding"/>
    <property type="evidence" value="ECO:0007669"/>
    <property type="project" value="UniProtKB-KW"/>
</dbReference>
<sequence length="254" mass="26806">MYGAASVANALRTLAYLGSRDSARVTDVSDLLGVARSTAHRLLHTLRLHGFVEQVPGGRQYRLGPVLLALAEGRAAVESRSRIGIAELVRVARPFLERLRDEAAETSNLLQLDGPDVLFLDGVDGPHPLRVAPRTGDRVPAYATAGGKAQLAQLPVEAVHLLYPAGLDRLTPATLTDLAELDAELAVARERGYALNIDESVTDVHGFGAPVSDRHGVCVAAVTVAAPSTRGGAGRAAELAPLLRRAAQDITARL</sequence>
<dbReference type="InterPro" id="IPR005471">
    <property type="entry name" value="Tscrpt_reg_IclR_N"/>
</dbReference>
<feature type="domain" description="IclR-ED" evidence="5">
    <location>
        <begin position="59"/>
        <end position="254"/>
    </location>
</feature>
<dbReference type="PANTHER" id="PTHR30136:SF24">
    <property type="entry name" value="HTH-TYPE TRANSCRIPTIONAL REPRESSOR ALLR"/>
    <property type="match status" value="1"/>
</dbReference>
<dbReference type="GO" id="GO:0003700">
    <property type="term" value="F:DNA-binding transcription factor activity"/>
    <property type="evidence" value="ECO:0007669"/>
    <property type="project" value="TreeGrafter"/>
</dbReference>
<dbReference type="PANTHER" id="PTHR30136">
    <property type="entry name" value="HELIX-TURN-HELIX TRANSCRIPTIONAL REGULATOR, ICLR FAMILY"/>
    <property type="match status" value="1"/>
</dbReference>
<dbReference type="SUPFAM" id="SSF55781">
    <property type="entry name" value="GAF domain-like"/>
    <property type="match status" value="1"/>
</dbReference>
<gene>
    <name evidence="6" type="ORF">GCM10018793_11050</name>
</gene>
<evidence type="ECO:0000259" key="4">
    <source>
        <dbReference type="PROSITE" id="PS51077"/>
    </source>
</evidence>
<reference evidence="6" key="1">
    <citation type="journal article" date="2014" name="Int. J. Syst. Evol. Microbiol.">
        <title>Complete genome sequence of Corynebacterium casei LMG S-19264T (=DSM 44701T), isolated from a smear-ripened cheese.</title>
        <authorList>
            <consortium name="US DOE Joint Genome Institute (JGI-PGF)"/>
            <person name="Walter F."/>
            <person name="Albersmeier A."/>
            <person name="Kalinowski J."/>
            <person name="Ruckert C."/>
        </authorList>
    </citation>
    <scope>NUCLEOTIDE SEQUENCE</scope>
    <source>
        <strain evidence="6">JCM 5069</strain>
    </source>
</reference>
<evidence type="ECO:0000256" key="1">
    <source>
        <dbReference type="ARBA" id="ARBA00023015"/>
    </source>
</evidence>
<dbReference type="Proteomes" id="UP000603708">
    <property type="component" value="Unassembled WGS sequence"/>
</dbReference>
<organism evidence="6 7">
    <name type="scientific">Streptomyces sulfonofaciens</name>
    <dbReference type="NCBI Taxonomy" id="68272"/>
    <lineage>
        <taxon>Bacteria</taxon>
        <taxon>Bacillati</taxon>
        <taxon>Actinomycetota</taxon>
        <taxon>Actinomycetes</taxon>
        <taxon>Kitasatosporales</taxon>
        <taxon>Streptomycetaceae</taxon>
        <taxon>Streptomyces</taxon>
    </lineage>
</organism>
<dbReference type="SMART" id="SM00346">
    <property type="entry name" value="HTH_ICLR"/>
    <property type="match status" value="1"/>
</dbReference>
<dbReference type="Pfam" id="PF01614">
    <property type="entry name" value="IclR_C"/>
    <property type="match status" value="1"/>
</dbReference>
<reference evidence="6" key="2">
    <citation type="submission" date="2020-09" db="EMBL/GenBank/DDBJ databases">
        <authorList>
            <person name="Sun Q."/>
            <person name="Ohkuma M."/>
        </authorList>
    </citation>
    <scope>NUCLEOTIDE SEQUENCE</scope>
    <source>
        <strain evidence="6">JCM 5069</strain>
    </source>
</reference>